<dbReference type="AlphaFoldDB" id="A0AAV9RAJ2"/>
<dbReference type="PANTHER" id="PTHR47773">
    <property type="entry name" value="SI:DKEY-9I5.2-RELATED"/>
    <property type="match status" value="1"/>
</dbReference>
<organism evidence="2 3">
    <name type="scientific">Crenichthys baileyi</name>
    <name type="common">White River springfish</name>
    <dbReference type="NCBI Taxonomy" id="28760"/>
    <lineage>
        <taxon>Eukaryota</taxon>
        <taxon>Metazoa</taxon>
        <taxon>Chordata</taxon>
        <taxon>Craniata</taxon>
        <taxon>Vertebrata</taxon>
        <taxon>Euteleostomi</taxon>
        <taxon>Actinopterygii</taxon>
        <taxon>Neopterygii</taxon>
        <taxon>Teleostei</taxon>
        <taxon>Neoteleostei</taxon>
        <taxon>Acanthomorphata</taxon>
        <taxon>Ovalentaria</taxon>
        <taxon>Atherinomorphae</taxon>
        <taxon>Cyprinodontiformes</taxon>
        <taxon>Goodeidae</taxon>
        <taxon>Crenichthys</taxon>
    </lineage>
</organism>
<accession>A0AAV9RAJ2</accession>
<dbReference type="PANTHER" id="PTHR47773:SF1">
    <property type="entry name" value="C2H2-TYPE DOMAIN-CONTAINING PROTEIN"/>
    <property type="match status" value="1"/>
</dbReference>
<gene>
    <name evidence="2" type="ORF">CRENBAI_003312</name>
</gene>
<feature type="region of interest" description="Disordered" evidence="1">
    <location>
        <begin position="1"/>
        <end position="27"/>
    </location>
</feature>
<evidence type="ECO:0000313" key="3">
    <source>
        <dbReference type="Proteomes" id="UP001311232"/>
    </source>
</evidence>
<keyword evidence="3" id="KW-1185">Reference proteome</keyword>
<comment type="caution">
    <text evidence="2">The sequence shown here is derived from an EMBL/GenBank/DDBJ whole genome shotgun (WGS) entry which is preliminary data.</text>
</comment>
<proteinExistence type="predicted"/>
<name>A0AAV9RAJ2_9TELE</name>
<feature type="region of interest" description="Disordered" evidence="1">
    <location>
        <begin position="502"/>
        <end position="527"/>
    </location>
</feature>
<dbReference type="Proteomes" id="UP001311232">
    <property type="component" value="Unassembled WGS sequence"/>
</dbReference>
<reference evidence="2 3" key="1">
    <citation type="submission" date="2021-06" db="EMBL/GenBank/DDBJ databases">
        <authorList>
            <person name="Palmer J.M."/>
        </authorList>
    </citation>
    <scope>NUCLEOTIDE SEQUENCE [LARGE SCALE GENOMIC DNA]</scope>
    <source>
        <strain evidence="2 3">MEX-2019</strain>
        <tissue evidence="2">Muscle</tissue>
    </source>
</reference>
<evidence type="ECO:0000313" key="2">
    <source>
        <dbReference type="EMBL" id="KAK5605931.1"/>
    </source>
</evidence>
<evidence type="ECO:0000256" key="1">
    <source>
        <dbReference type="SAM" id="MobiDB-lite"/>
    </source>
</evidence>
<feature type="compositionally biased region" description="Low complexity" evidence="1">
    <location>
        <begin position="412"/>
        <end position="426"/>
    </location>
</feature>
<feature type="compositionally biased region" description="Polar residues" evidence="1">
    <location>
        <begin position="13"/>
        <end position="27"/>
    </location>
</feature>
<feature type="region of interest" description="Disordered" evidence="1">
    <location>
        <begin position="383"/>
        <end position="448"/>
    </location>
</feature>
<dbReference type="EMBL" id="JAHHUM010002133">
    <property type="protein sequence ID" value="KAK5605931.1"/>
    <property type="molecule type" value="Genomic_DNA"/>
</dbReference>
<protein>
    <submittedName>
        <fullName evidence="2">Uncharacterized protein</fullName>
    </submittedName>
</protein>
<sequence>MEHRGLKPVRSCPQKQISSYSHNTAGSGQKITKKLAGGIAETATWMTNVTNEYGQVLNCVLPTVFEWFRPWKTKVRLDIFHFMRRFTAGLTTEHHPLYGTFCSKLSCCIYKWDQDDVSQLKEAKRSELKKKYAGHLPTEAQVLANISSSELAKHCRRRTRGVEETRNLIQGLLDSMWRLTDTSGLRLINTESMTRVWQVQQKHLPCIQDPPGVELYTKLGSTQKGDKKVQTFRCGRGSSSVESFHRHQCTVIPGWRSNAVHAQMYILESGSRWNMKRAQDALHMSRRSHTKLYDVHLMSSTNTLSNRVLGHAVLPEFVPPGGPTGERIAVEYLLAQSDRGDLLGPKQDIELGVVLPEMEADVLEEESPDVTISEVTDILIDGPPKETSFDVSPVPHTHTVGPVRGALTDDNSFSGPSSASSQSETSGELTEDDTSSSPRKMFQDTTRCDSRGFPGWEAIDNLAEYLLSLNRTITALSTTEVAEIMQLYSALHAMDKRPSKYTLKSKKRTLPGPWRASRKRSGSAPGQQAAERLFMTHGQAAQRSDTTRITECICLKLLKEYQQARNRPKDCKGKVLPIPQSIVETYCHVKQLLEDCQPIQHKTNLLLVTINNTTVCYMGDKKEQTKTLSCKEYSFHRRYLWLKIPCQTQDSSLLLLLNMDINAWSFRNLKIVKARQ</sequence>